<dbReference type="EMBL" id="SACL01000004">
    <property type="protein sequence ID" value="RVT96154.1"/>
    <property type="molecule type" value="Genomic_DNA"/>
</dbReference>
<sequence length="452" mass="47724">MSYHPSWRGITFHDVVPAGAVTARAYLEHCLERIAEREPVVRAFTAMSVEDARAAADASSARWKAGAPLSPIDGMPIAIKDLIETRDMPTQMGSAAYEGNFPKREGAGVRALREAGAIILAKTVTTELGQSEPGPTTNPWNRAHTPGGSSSGSAAAVAAGFVPVAIGTQVGGSIIRPAAYCGNWALKPTQGGIHRGERQGTSQSTAGPHANCAEDAWMVAREISRRAGGDPGHPGIQGPIAPPEPQRPMRIGVMRTEIWDRMPPKAREAFEQLLRSFAPEVVWPDEHPLLKALERSVGNANAVGGLITSFENRAGLLNLPRDKLGPRTVARLDASMAYTAQDYHAALVERQVMRAAQAAIAPVFDMLIAPSCPGPAPAWDPTAPDAAKNGRPTGDASCNAGTSALGAPAVTMPMLAVEGMPMGVQVVCQPGEDARAIAYARWLYKHTPVMSL</sequence>
<dbReference type="PANTHER" id="PTHR11895">
    <property type="entry name" value="TRANSAMIDASE"/>
    <property type="match status" value="1"/>
</dbReference>
<dbReference type="RefSeq" id="WP_127788087.1">
    <property type="nucleotide sequence ID" value="NZ_SACL01000004.1"/>
</dbReference>
<dbReference type="InterPro" id="IPR000120">
    <property type="entry name" value="Amidase"/>
</dbReference>
<feature type="domain" description="Amidase" evidence="3">
    <location>
        <begin position="27"/>
        <end position="435"/>
    </location>
</feature>
<comment type="similarity">
    <text evidence="1">Belongs to the amidase family.</text>
</comment>
<dbReference type="OrthoDB" id="9777859at2"/>
<evidence type="ECO:0000259" key="3">
    <source>
        <dbReference type="Pfam" id="PF01425"/>
    </source>
</evidence>
<evidence type="ECO:0000313" key="5">
    <source>
        <dbReference type="Proteomes" id="UP000282957"/>
    </source>
</evidence>
<organism evidence="4 5">
    <name type="scientific">Rhodovarius crocodyli</name>
    <dbReference type="NCBI Taxonomy" id="1979269"/>
    <lineage>
        <taxon>Bacteria</taxon>
        <taxon>Pseudomonadati</taxon>
        <taxon>Pseudomonadota</taxon>
        <taxon>Alphaproteobacteria</taxon>
        <taxon>Acetobacterales</taxon>
        <taxon>Roseomonadaceae</taxon>
        <taxon>Rhodovarius</taxon>
    </lineage>
</organism>
<dbReference type="SUPFAM" id="SSF75304">
    <property type="entry name" value="Amidase signature (AS) enzymes"/>
    <property type="match status" value="1"/>
</dbReference>
<accession>A0A437MES5</accession>
<protein>
    <submittedName>
        <fullName evidence="4">Amidase</fullName>
    </submittedName>
</protein>
<feature type="compositionally biased region" description="Polar residues" evidence="2">
    <location>
        <begin position="127"/>
        <end position="140"/>
    </location>
</feature>
<reference evidence="4 5" key="1">
    <citation type="submission" date="2019-01" db="EMBL/GenBank/DDBJ databases">
        <authorList>
            <person name="Chen W.-M."/>
        </authorList>
    </citation>
    <scope>NUCLEOTIDE SEQUENCE [LARGE SCALE GENOMIC DNA]</scope>
    <source>
        <strain evidence="4 5">CCP-6</strain>
    </source>
</reference>
<evidence type="ECO:0000256" key="1">
    <source>
        <dbReference type="ARBA" id="ARBA00009199"/>
    </source>
</evidence>
<dbReference type="Pfam" id="PF01425">
    <property type="entry name" value="Amidase"/>
    <property type="match status" value="1"/>
</dbReference>
<dbReference type="InterPro" id="IPR036928">
    <property type="entry name" value="AS_sf"/>
</dbReference>
<dbReference type="InterPro" id="IPR023631">
    <property type="entry name" value="Amidase_dom"/>
</dbReference>
<proteinExistence type="inferred from homology"/>
<keyword evidence="5" id="KW-1185">Reference proteome</keyword>
<feature type="region of interest" description="Disordered" evidence="2">
    <location>
        <begin position="127"/>
        <end position="154"/>
    </location>
</feature>
<dbReference type="PANTHER" id="PTHR11895:SF7">
    <property type="entry name" value="GLUTAMYL-TRNA(GLN) AMIDOTRANSFERASE SUBUNIT A, MITOCHONDRIAL"/>
    <property type="match status" value="1"/>
</dbReference>
<dbReference type="AlphaFoldDB" id="A0A437MES5"/>
<evidence type="ECO:0000313" key="4">
    <source>
        <dbReference type="EMBL" id="RVT96154.1"/>
    </source>
</evidence>
<gene>
    <name evidence="4" type="ORF">EOD42_13625</name>
</gene>
<name>A0A437MES5_9PROT</name>
<comment type="caution">
    <text evidence="4">The sequence shown here is derived from an EMBL/GenBank/DDBJ whole genome shotgun (WGS) entry which is preliminary data.</text>
</comment>
<dbReference type="Proteomes" id="UP000282957">
    <property type="component" value="Unassembled WGS sequence"/>
</dbReference>
<evidence type="ECO:0000256" key="2">
    <source>
        <dbReference type="SAM" id="MobiDB-lite"/>
    </source>
</evidence>
<dbReference type="GO" id="GO:0003824">
    <property type="term" value="F:catalytic activity"/>
    <property type="evidence" value="ECO:0007669"/>
    <property type="project" value="InterPro"/>
</dbReference>
<feature type="region of interest" description="Disordered" evidence="2">
    <location>
        <begin position="380"/>
        <end position="400"/>
    </location>
</feature>
<feature type="region of interest" description="Disordered" evidence="2">
    <location>
        <begin position="228"/>
        <end position="247"/>
    </location>
</feature>
<dbReference type="Gene3D" id="3.90.1300.10">
    <property type="entry name" value="Amidase signature (AS) domain"/>
    <property type="match status" value="1"/>
</dbReference>